<reference evidence="2 3" key="1">
    <citation type="submission" date="2019-08" db="EMBL/GenBank/DDBJ databases">
        <title>In-depth cultivation of the pig gut microbiome towards novel bacterial diversity and tailored functional studies.</title>
        <authorList>
            <person name="Wylensek D."/>
            <person name="Hitch T.C.A."/>
            <person name="Clavel T."/>
        </authorList>
    </citation>
    <scope>NUCLEOTIDE SEQUENCE [LARGE SCALE GENOMIC DNA]</scope>
    <source>
        <strain evidence="2 3">LKV-178-WT-2A</strain>
    </source>
</reference>
<dbReference type="Gene3D" id="3.40.50.1010">
    <property type="entry name" value="5'-nuclease"/>
    <property type="match status" value="1"/>
</dbReference>
<dbReference type="AlphaFoldDB" id="A0A7K0KDX7"/>
<dbReference type="InterPro" id="IPR041705">
    <property type="entry name" value="PIN_Sll0205"/>
</dbReference>
<evidence type="ECO:0000313" key="3">
    <source>
        <dbReference type="Proteomes" id="UP000438914"/>
    </source>
</evidence>
<dbReference type="InterPro" id="IPR002716">
    <property type="entry name" value="PIN_dom"/>
</dbReference>
<name>A0A7K0KDX7_9BACT</name>
<dbReference type="CDD" id="cd09872">
    <property type="entry name" value="PIN_Sll0205-like"/>
    <property type="match status" value="1"/>
</dbReference>
<accession>A0A7K0KDX7</accession>
<dbReference type="Pfam" id="PF01850">
    <property type="entry name" value="PIN"/>
    <property type="match status" value="1"/>
</dbReference>
<protein>
    <submittedName>
        <fullName evidence="2">Type II toxin-antitoxin system VapC family toxin</fullName>
    </submittedName>
</protein>
<dbReference type="RefSeq" id="WP_154533719.1">
    <property type="nucleotide sequence ID" value="NZ_VUNG01000009.1"/>
</dbReference>
<keyword evidence="3" id="KW-1185">Reference proteome</keyword>
<evidence type="ECO:0000259" key="1">
    <source>
        <dbReference type="SMART" id="SM00670"/>
    </source>
</evidence>
<gene>
    <name evidence="2" type="ORF">FYJ73_05560</name>
</gene>
<sequence length="141" mass="16590">MRYYLDTNILIYMLNREPDELSRDVVAILMDYENAFRTSTVCVHELIHLYQIGKVPLKRNGKDVDINNFSEWLQDMGIDIVPVSVKHLQKLSTLPLMEDHRDPNDRLIIAQAITDKITLISSDRKFDKYVKYGLDFVFNKR</sequence>
<feature type="domain" description="PIN" evidence="1">
    <location>
        <begin position="1"/>
        <end position="128"/>
    </location>
</feature>
<organism evidence="2 3">
    <name type="scientific">Hallella mizrahii</name>
    <dbReference type="NCBI Taxonomy" id="2606637"/>
    <lineage>
        <taxon>Bacteria</taxon>
        <taxon>Pseudomonadati</taxon>
        <taxon>Bacteroidota</taxon>
        <taxon>Bacteroidia</taxon>
        <taxon>Bacteroidales</taxon>
        <taxon>Prevotellaceae</taxon>
        <taxon>Hallella</taxon>
    </lineage>
</organism>
<dbReference type="SMART" id="SM00670">
    <property type="entry name" value="PINc"/>
    <property type="match status" value="1"/>
</dbReference>
<dbReference type="InterPro" id="IPR052919">
    <property type="entry name" value="TA_system_RNase"/>
</dbReference>
<comment type="caution">
    <text evidence="2">The sequence shown here is derived from an EMBL/GenBank/DDBJ whole genome shotgun (WGS) entry which is preliminary data.</text>
</comment>
<dbReference type="PANTHER" id="PTHR36173">
    <property type="entry name" value="RIBONUCLEASE VAPC16-RELATED"/>
    <property type="match status" value="1"/>
</dbReference>
<dbReference type="SUPFAM" id="SSF88723">
    <property type="entry name" value="PIN domain-like"/>
    <property type="match status" value="1"/>
</dbReference>
<dbReference type="Proteomes" id="UP000438914">
    <property type="component" value="Unassembled WGS sequence"/>
</dbReference>
<proteinExistence type="predicted"/>
<evidence type="ECO:0000313" key="2">
    <source>
        <dbReference type="EMBL" id="MST84137.1"/>
    </source>
</evidence>
<dbReference type="EMBL" id="VUNG01000009">
    <property type="protein sequence ID" value="MST84137.1"/>
    <property type="molecule type" value="Genomic_DNA"/>
</dbReference>
<dbReference type="PANTHER" id="PTHR36173:SF2">
    <property type="entry name" value="RIBONUCLEASE VAPC16"/>
    <property type="match status" value="1"/>
</dbReference>
<dbReference type="InterPro" id="IPR029060">
    <property type="entry name" value="PIN-like_dom_sf"/>
</dbReference>